<accession>A0ABY5DD87</accession>
<organism evidence="2 3">
    <name type="scientific">Nocardiopsis exhalans</name>
    <dbReference type="NCBI Taxonomy" id="163604"/>
    <lineage>
        <taxon>Bacteria</taxon>
        <taxon>Bacillati</taxon>
        <taxon>Actinomycetota</taxon>
        <taxon>Actinomycetes</taxon>
        <taxon>Streptosporangiales</taxon>
        <taxon>Nocardiopsidaceae</taxon>
        <taxon>Nocardiopsis</taxon>
    </lineage>
</organism>
<protein>
    <submittedName>
        <fullName evidence="2">DUF6507 family protein</fullName>
    </submittedName>
</protein>
<dbReference type="Pfam" id="PF20117">
    <property type="entry name" value="DUF6507"/>
    <property type="match status" value="1"/>
</dbReference>
<evidence type="ECO:0000256" key="1">
    <source>
        <dbReference type="SAM" id="MobiDB-lite"/>
    </source>
</evidence>
<dbReference type="Proteomes" id="UP001055940">
    <property type="component" value="Chromosome"/>
</dbReference>
<name>A0ABY5DD87_9ACTN</name>
<feature type="region of interest" description="Disordered" evidence="1">
    <location>
        <begin position="102"/>
        <end position="121"/>
    </location>
</feature>
<evidence type="ECO:0000313" key="3">
    <source>
        <dbReference type="Proteomes" id="UP001055940"/>
    </source>
</evidence>
<proteinExistence type="predicted"/>
<reference evidence="2" key="1">
    <citation type="submission" date="2022-06" db="EMBL/GenBank/DDBJ databases">
        <authorList>
            <person name="Ping M."/>
        </authorList>
    </citation>
    <scope>NUCLEOTIDE SEQUENCE</scope>
    <source>
        <strain evidence="2">JCM11759T</strain>
    </source>
</reference>
<dbReference type="RefSeq" id="WP_254420225.1">
    <property type="nucleotide sequence ID" value="NZ_BAAAJB010000001.1"/>
</dbReference>
<dbReference type="InterPro" id="IPR045436">
    <property type="entry name" value="DUF6507"/>
</dbReference>
<gene>
    <name evidence="2" type="ORF">NE857_06730</name>
</gene>
<dbReference type="EMBL" id="CP099837">
    <property type="protein sequence ID" value="USY21309.1"/>
    <property type="molecule type" value="Genomic_DNA"/>
</dbReference>
<keyword evidence="3" id="KW-1185">Reference proteome</keyword>
<evidence type="ECO:0000313" key="2">
    <source>
        <dbReference type="EMBL" id="USY21309.1"/>
    </source>
</evidence>
<sequence>MGSWDINPEQVSQVLTDTAGHLGEEGSSDGLLGNMQEIATKVETINEMAESVPIAIALGEFCEHYFGVMGDMVTKTVSGLEGASEATTAYINGDLEMAAEAQSTAGDIPVRRPPGAIDGPV</sequence>